<proteinExistence type="predicted"/>
<comment type="caution">
    <text evidence="1">The sequence shown here is derived from an EMBL/GenBank/DDBJ whole genome shotgun (WGS) entry which is preliminary data.</text>
</comment>
<reference evidence="2" key="1">
    <citation type="submission" date="2024-07" db="EMBL/GenBank/DDBJ databases">
        <title>Two chromosome-level genome assemblies of Korean endemic species Abeliophyllum distichum and Forsythia ovata (Oleaceae).</title>
        <authorList>
            <person name="Jang H."/>
        </authorList>
    </citation>
    <scope>NUCLEOTIDE SEQUENCE [LARGE SCALE GENOMIC DNA]</scope>
</reference>
<evidence type="ECO:0000313" key="2">
    <source>
        <dbReference type="Proteomes" id="UP001604336"/>
    </source>
</evidence>
<keyword evidence="2" id="KW-1185">Reference proteome</keyword>
<evidence type="ECO:0000313" key="1">
    <source>
        <dbReference type="EMBL" id="KAL2505319.1"/>
    </source>
</evidence>
<protein>
    <submittedName>
        <fullName evidence="1">Uncharacterized protein</fullName>
    </submittedName>
</protein>
<gene>
    <name evidence="1" type="ORF">Adt_20940</name>
</gene>
<dbReference type="Proteomes" id="UP001604336">
    <property type="component" value="Unassembled WGS sequence"/>
</dbReference>
<dbReference type="EMBL" id="JBFOLK010000006">
    <property type="protein sequence ID" value="KAL2505319.1"/>
    <property type="molecule type" value="Genomic_DNA"/>
</dbReference>
<accession>A0ABD1SY13</accession>
<dbReference type="AlphaFoldDB" id="A0ABD1SY13"/>
<sequence>MDDSMRRLHSALGPPPKSLDMVFSEGGQPTATPCIIPAGLTPSKIDPTSQNQTQIVAALVETLSTAALPSINHESASDPQAVASLLGDHFDGYITVPRVPEVVRLKPG</sequence>
<name>A0ABD1SY13_9LAMI</name>
<organism evidence="1 2">
    <name type="scientific">Abeliophyllum distichum</name>
    <dbReference type="NCBI Taxonomy" id="126358"/>
    <lineage>
        <taxon>Eukaryota</taxon>
        <taxon>Viridiplantae</taxon>
        <taxon>Streptophyta</taxon>
        <taxon>Embryophyta</taxon>
        <taxon>Tracheophyta</taxon>
        <taxon>Spermatophyta</taxon>
        <taxon>Magnoliopsida</taxon>
        <taxon>eudicotyledons</taxon>
        <taxon>Gunneridae</taxon>
        <taxon>Pentapetalae</taxon>
        <taxon>asterids</taxon>
        <taxon>lamiids</taxon>
        <taxon>Lamiales</taxon>
        <taxon>Oleaceae</taxon>
        <taxon>Forsythieae</taxon>
        <taxon>Abeliophyllum</taxon>
    </lineage>
</organism>